<feature type="compositionally biased region" description="Polar residues" evidence="1">
    <location>
        <begin position="192"/>
        <end position="208"/>
    </location>
</feature>
<comment type="caution">
    <text evidence="2">The sequence shown here is derived from an EMBL/GenBank/DDBJ whole genome shotgun (WGS) entry which is preliminary data.</text>
</comment>
<evidence type="ECO:0000256" key="1">
    <source>
        <dbReference type="SAM" id="MobiDB-lite"/>
    </source>
</evidence>
<keyword evidence="3" id="KW-1185">Reference proteome</keyword>
<protein>
    <submittedName>
        <fullName evidence="2">Uncharacterized protein</fullName>
    </submittedName>
</protein>
<accession>X6P158</accession>
<evidence type="ECO:0000313" key="2">
    <source>
        <dbReference type="EMBL" id="ETO32300.1"/>
    </source>
</evidence>
<name>X6P158_RETFI</name>
<proteinExistence type="predicted"/>
<gene>
    <name evidence="2" type="ORF">RFI_04816</name>
</gene>
<dbReference type="AlphaFoldDB" id="X6P158"/>
<organism evidence="2 3">
    <name type="scientific">Reticulomyxa filosa</name>
    <dbReference type="NCBI Taxonomy" id="46433"/>
    <lineage>
        <taxon>Eukaryota</taxon>
        <taxon>Sar</taxon>
        <taxon>Rhizaria</taxon>
        <taxon>Retaria</taxon>
        <taxon>Foraminifera</taxon>
        <taxon>Monothalamids</taxon>
        <taxon>Reticulomyxidae</taxon>
        <taxon>Reticulomyxa</taxon>
    </lineage>
</organism>
<dbReference type="EMBL" id="ASPP01004312">
    <property type="protein sequence ID" value="ETO32300.1"/>
    <property type="molecule type" value="Genomic_DNA"/>
</dbReference>
<evidence type="ECO:0000313" key="3">
    <source>
        <dbReference type="Proteomes" id="UP000023152"/>
    </source>
</evidence>
<dbReference type="Proteomes" id="UP000023152">
    <property type="component" value="Unassembled WGS sequence"/>
</dbReference>
<sequence length="217" mass="25390">MKDQITDDVEGFVSNFEYLEEFGVNKIFKEIYSKRNKNLKNDISSEERDPVAVTGYNFFMEVLYHVSTELGRREGHILFRCIDMKNWRFSAFKTFFEHFLKTYLQKEDYTPITIITKSKKSTHVQAETNTKGKFAPNLKPDHKSLTKKYSLLVTLQDKFRPETFKRKRKVNIGKLSSFIDKVMPLIEHNLSNEANNSSNDLSSFNANETTDKDMAQL</sequence>
<feature type="region of interest" description="Disordered" evidence="1">
    <location>
        <begin position="192"/>
        <end position="217"/>
    </location>
</feature>
<reference evidence="2 3" key="1">
    <citation type="journal article" date="2013" name="Curr. Biol.">
        <title>The Genome of the Foraminiferan Reticulomyxa filosa.</title>
        <authorList>
            <person name="Glockner G."/>
            <person name="Hulsmann N."/>
            <person name="Schleicher M."/>
            <person name="Noegel A.A."/>
            <person name="Eichinger L."/>
            <person name="Gallinger C."/>
            <person name="Pawlowski J."/>
            <person name="Sierra R."/>
            <person name="Euteneuer U."/>
            <person name="Pillet L."/>
            <person name="Moustafa A."/>
            <person name="Platzer M."/>
            <person name="Groth M."/>
            <person name="Szafranski K."/>
            <person name="Schliwa M."/>
        </authorList>
    </citation>
    <scope>NUCLEOTIDE SEQUENCE [LARGE SCALE GENOMIC DNA]</scope>
</reference>